<evidence type="ECO:0000313" key="2">
    <source>
        <dbReference type="Proteomes" id="UP000034954"/>
    </source>
</evidence>
<name>A0A0M2UP16_9BACT</name>
<sequence length="158" mass="18706">MPTLQFKGKNICKDITRERIKRTIEKYDYDSGFQYLRVGQPLDAETLLEGKLPDYKIFARYAYYLCTGENLKDEKKISEKKFFVGDFGNQTIYLIYKQDYEALTRMALNLEIAERIIAEQPNKERIVYAPACFLDEEYMESNQIEFVSIPYNLFQRNG</sequence>
<organism evidence="1 2">
    <name type="scientific">Candidatus Brocadia fulgida</name>
    <dbReference type="NCBI Taxonomy" id="380242"/>
    <lineage>
        <taxon>Bacteria</taxon>
        <taxon>Pseudomonadati</taxon>
        <taxon>Planctomycetota</taxon>
        <taxon>Candidatus Brocadiia</taxon>
        <taxon>Candidatus Brocadiales</taxon>
        <taxon>Candidatus Brocadiaceae</taxon>
        <taxon>Candidatus Brocadia</taxon>
    </lineage>
</organism>
<dbReference type="EMBL" id="LAQJ01000313">
    <property type="protein sequence ID" value="KKO17883.1"/>
    <property type="molecule type" value="Genomic_DNA"/>
</dbReference>
<dbReference type="AlphaFoldDB" id="A0A0M2UP16"/>
<protein>
    <submittedName>
        <fullName evidence="1">Uncharacterized protein</fullName>
    </submittedName>
</protein>
<accession>A0A0M2UP16</accession>
<gene>
    <name evidence="1" type="ORF">BROFUL_03431</name>
</gene>
<proteinExistence type="predicted"/>
<keyword evidence="2" id="KW-1185">Reference proteome</keyword>
<dbReference type="Proteomes" id="UP000034954">
    <property type="component" value="Unassembled WGS sequence"/>
</dbReference>
<evidence type="ECO:0000313" key="1">
    <source>
        <dbReference type="EMBL" id="KKO17883.1"/>
    </source>
</evidence>
<reference evidence="1 2" key="1">
    <citation type="journal article" date="2013" name="BMC Microbiol.">
        <title>Identification of the type II cytochrome c maturation pathway in anammox bacteria by comparative genomics.</title>
        <authorList>
            <person name="Ferousi C."/>
            <person name="Speth D.R."/>
            <person name="Reimann J."/>
            <person name="Op den Camp H.J."/>
            <person name="Allen J.W."/>
            <person name="Keltjens J.T."/>
            <person name="Jetten M.S."/>
        </authorList>
    </citation>
    <scope>NUCLEOTIDE SEQUENCE [LARGE SCALE GENOMIC DNA]</scope>
    <source>
        <strain evidence="1">RU1</strain>
    </source>
</reference>
<comment type="caution">
    <text evidence="1">The sequence shown here is derived from an EMBL/GenBank/DDBJ whole genome shotgun (WGS) entry which is preliminary data.</text>
</comment>